<feature type="transmembrane region" description="Helical" evidence="1">
    <location>
        <begin position="132"/>
        <end position="150"/>
    </location>
</feature>
<feature type="transmembrane region" description="Helical" evidence="1">
    <location>
        <begin position="102"/>
        <end position="126"/>
    </location>
</feature>
<feature type="transmembrane region" description="Helical" evidence="1">
    <location>
        <begin position="232"/>
        <end position="252"/>
    </location>
</feature>
<evidence type="ECO:0000313" key="2">
    <source>
        <dbReference type="EMBL" id="GIH18341.1"/>
    </source>
</evidence>
<proteinExistence type="predicted"/>
<reference evidence="2" key="1">
    <citation type="submission" date="2021-01" db="EMBL/GenBank/DDBJ databases">
        <title>Whole genome shotgun sequence of Rugosimonospora africana NBRC 104875.</title>
        <authorList>
            <person name="Komaki H."/>
            <person name="Tamura T."/>
        </authorList>
    </citation>
    <scope>NUCLEOTIDE SEQUENCE</scope>
    <source>
        <strain evidence="2">NBRC 104875</strain>
    </source>
</reference>
<evidence type="ECO:0000256" key="1">
    <source>
        <dbReference type="SAM" id="Phobius"/>
    </source>
</evidence>
<sequence length="549" mass="59785">MRESPRVRLALLIILAAVPAGIEAAVVRGTGFTTTISLVPHITAVWPYGTFHDLLWVMVYHRSWAGFVGESLAAIGTRALLCTGLIALAWPPERERPQLSRLLLRNLGFSALLGAILSPWAALGVVASEVSVSWYLAGELIPLLIMAPVLQRGGIVPGWWRGLPPLGTVVLSLVNVVTLTAGSALMWWAPPRWIVPIAALVGGVNGILWRYAVRTALLHPGVRWKRVPVSPIVIVSVAVLVFVVADLTLLGGHGREQREPDPIAELEAASDGHPAIFLAGYDSDYTGEPSGRTLPVLRFSYRGLDRDGHPRPYPALATHQSLSTSATLLARQVEQVNRRTGRPVALLAESEGAFVAHFYLQTMPHPGVDRVAYLSPPIRAGRIYYPPQDRNAGWGIATGWELRAIFAILSATNGLPNSADEPFIRSLMDSAPLFRGNRLLCPERGVKTIAFLPTSDAITVSPSIHPRVPVVEVTAVHGILIDDPSARRRLSVFIESGRQEQRRVWGYAALQWAGAAWQAPSLRVPWNPAWRAVAGRSNQNFKPDECPAR</sequence>
<keyword evidence="1" id="KW-1133">Transmembrane helix</keyword>
<organism evidence="2 3">
    <name type="scientific">Rugosimonospora africana</name>
    <dbReference type="NCBI Taxonomy" id="556532"/>
    <lineage>
        <taxon>Bacteria</taxon>
        <taxon>Bacillati</taxon>
        <taxon>Actinomycetota</taxon>
        <taxon>Actinomycetes</taxon>
        <taxon>Micromonosporales</taxon>
        <taxon>Micromonosporaceae</taxon>
        <taxon>Rugosimonospora</taxon>
    </lineage>
</organism>
<accession>A0A8J3VU40</accession>
<name>A0A8J3VU40_9ACTN</name>
<dbReference type="InterPro" id="IPR029058">
    <property type="entry name" value="AB_hydrolase_fold"/>
</dbReference>
<protein>
    <recommendedName>
        <fullName evidence="4">Alpha/beta hydrolase</fullName>
    </recommendedName>
</protein>
<comment type="caution">
    <text evidence="2">The sequence shown here is derived from an EMBL/GenBank/DDBJ whole genome shotgun (WGS) entry which is preliminary data.</text>
</comment>
<keyword evidence="1" id="KW-0472">Membrane</keyword>
<feature type="transmembrane region" description="Helical" evidence="1">
    <location>
        <begin position="64"/>
        <end position="90"/>
    </location>
</feature>
<feature type="transmembrane region" description="Helical" evidence="1">
    <location>
        <begin position="193"/>
        <end position="212"/>
    </location>
</feature>
<feature type="transmembrane region" description="Helical" evidence="1">
    <location>
        <begin position="162"/>
        <end position="187"/>
    </location>
</feature>
<keyword evidence="3" id="KW-1185">Reference proteome</keyword>
<evidence type="ECO:0008006" key="4">
    <source>
        <dbReference type="Google" id="ProtNLM"/>
    </source>
</evidence>
<gene>
    <name evidence="2" type="ORF">Raf01_65130</name>
</gene>
<dbReference type="Gene3D" id="3.40.50.1820">
    <property type="entry name" value="alpha/beta hydrolase"/>
    <property type="match status" value="1"/>
</dbReference>
<dbReference type="SUPFAM" id="SSF53474">
    <property type="entry name" value="alpha/beta-Hydrolases"/>
    <property type="match status" value="1"/>
</dbReference>
<dbReference type="AlphaFoldDB" id="A0A8J3VU40"/>
<dbReference type="EMBL" id="BONZ01000066">
    <property type="protein sequence ID" value="GIH18341.1"/>
    <property type="molecule type" value="Genomic_DNA"/>
</dbReference>
<evidence type="ECO:0000313" key="3">
    <source>
        <dbReference type="Proteomes" id="UP000642748"/>
    </source>
</evidence>
<keyword evidence="1" id="KW-0812">Transmembrane</keyword>
<dbReference type="Proteomes" id="UP000642748">
    <property type="component" value="Unassembled WGS sequence"/>
</dbReference>